<evidence type="ECO:0000256" key="2">
    <source>
        <dbReference type="ARBA" id="ARBA00023002"/>
    </source>
</evidence>
<dbReference type="EMBL" id="JACHVB010000013">
    <property type="protein sequence ID" value="MBC2593488.1"/>
    <property type="molecule type" value="Genomic_DNA"/>
</dbReference>
<evidence type="ECO:0000259" key="6">
    <source>
        <dbReference type="Pfam" id="PF02826"/>
    </source>
</evidence>
<comment type="similarity">
    <text evidence="1 4">Belongs to the D-isomer specific 2-hydroxyacid dehydrogenase family.</text>
</comment>
<reference evidence="7 8" key="1">
    <citation type="submission" date="2020-07" db="EMBL/GenBank/DDBJ databases">
        <authorList>
            <person name="Feng X."/>
        </authorList>
    </citation>
    <scope>NUCLEOTIDE SEQUENCE [LARGE SCALE GENOMIC DNA]</scope>
    <source>
        <strain evidence="7 8">JCM31066</strain>
    </source>
</reference>
<evidence type="ECO:0000256" key="4">
    <source>
        <dbReference type="RuleBase" id="RU003719"/>
    </source>
</evidence>
<protein>
    <submittedName>
        <fullName evidence="7">D-2-hydroxyacid dehydrogenase</fullName>
    </submittedName>
</protein>
<organism evidence="7 8">
    <name type="scientific">Ruficoccus amylovorans</name>
    <dbReference type="NCBI Taxonomy" id="1804625"/>
    <lineage>
        <taxon>Bacteria</taxon>
        <taxon>Pseudomonadati</taxon>
        <taxon>Verrucomicrobiota</taxon>
        <taxon>Opitutia</taxon>
        <taxon>Puniceicoccales</taxon>
        <taxon>Cerasicoccaceae</taxon>
        <taxon>Ruficoccus</taxon>
    </lineage>
</organism>
<dbReference type="SUPFAM" id="SSF52283">
    <property type="entry name" value="Formate/glycerate dehydrogenase catalytic domain-like"/>
    <property type="match status" value="1"/>
</dbReference>
<evidence type="ECO:0000313" key="7">
    <source>
        <dbReference type="EMBL" id="MBC2593488.1"/>
    </source>
</evidence>
<keyword evidence="2 4" id="KW-0560">Oxidoreductase</keyword>
<dbReference type="GO" id="GO:0016616">
    <property type="term" value="F:oxidoreductase activity, acting on the CH-OH group of donors, NAD or NADP as acceptor"/>
    <property type="evidence" value="ECO:0007669"/>
    <property type="project" value="InterPro"/>
</dbReference>
<dbReference type="SUPFAM" id="SSF51735">
    <property type="entry name" value="NAD(P)-binding Rossmann-fold domains"/>
    <property type="match status" value="1"/>
</dbReference>
<sequence>MKPNITILDAETFHFSDRSSWSILEPYGELTLYDRTGRDRAQIVERCREAQVVLTNKVPLDAETLRMLPELKLVSVLATGYNIIDVQAARRQGVTVCNVPSYSTTSVAQHAVALILEMCNRVGDHAVGVRAGDWARSPVFSYWLSPPRELAGMTVGLVGLGEIGRAVSERLRPFGVRLLAYSPSRRGGFDWPEFAWANSVEEVFESADLVSLHCPQTPTNGGFVNAALLGRMKPGSMLVNTARGGLINEQDLAAALREGPLAAAAVDVVGVEPMHADNPLLTLENCYITPHLAWASEESRLRLLEITRDNLQSFFSGTPQHVVNA</sequence>
<dbReference type="InterPro" id="IPR050418">
    <property type="entry name" value="D-iso_2-hydroxyacid_DH_PdxB"/>
</dbReference>
<dbReference type="Gene3D" id="3.40.50.720">
    <property type="entry name" value="NAD(P)-binding Rossmann-like Domain"/>
    <property type="match status" value="2"/>
</dbReference>
<dbReference type="GO" id="GO:0051287">
    <property type="term" value="F:NAD binding"/>
    <property type="evidence" value="ECO:0007669"/>
    <property type="project" value="InterPro"/>
</dbReference>
<evidence type="ECO:0000256" key="1">
    <source>
        <dbReference type="ARBA" id="ARBA00005854"/>
    </source>
</evidence>
<proteinExistence type="inferred from homology"/>
<name>A0A842HBP1_9BACT</name>
<evidence type="ECO:0000313" key="8">
    <source>
        <dbReference type="Proteomes" id="UP000546464"/>
    </source>
</evidence>
<dbReference type="RefSeq" id="WP_185674490.1">
    <property type="nucleotide sequence ID" value="NZ_JACHVB010000013.1"/>
</dbReference>
<feature type="domain" description="D-isomer specific 2-hydroxyacid dehydrogenase catalytic" evidence="5">
    <location>
        <begin position="21"/>
        <end position="324"/>
    </location>
</feature>
<evidence type="ECO:0000256" key="3">
    <source>
        <dbReference type="ARBA" id="ARBA00023027"/>
    </source>
</evidence>
<dbReference type="Pfam" id="PF02826">
    <property type="entry name" value="2-Hacid_dh_C"/>
    <property type="match status" value="1"/>
</dbReference>
<dbReference type="InterPro" id="IPR006140">
    <property type="entry name" value="D-isomer_DH_NAD-bd"/>
</dbReference>
<accession>A0A842HBP1</accession>
<dbReference type="AlphaFoldDB" id="A0A842HBP1"/>
<keyword evidence="3" id="KW-0520">NAD</keyword>
<dbReference type="PROSITE" id="PS00671">
    <property type="entry name" value="D_2_HYDROXYACID_DH_3"/>
    <property type="match status" value="1"/>
</dbReference>
<evidence type="ECO:0000259" key="5">
    <source>
        <dbReference type="Pfam" id="PF00389"/>
    </source>
</evidence>
<comment type="caution">
    <text evidence="7">The sequence shown here is derived from an EMBL/GenBank/DDBJ whole genome shotgun (WGS) entry which is preliminary data.</text>
</comment>
<dbReference type="PANTHER" id="PTHR43761:SF1">
    <property type="entry name" value="D-ISOMER SPECIFIC 2-HYDROXYACID DEHYDROGENASE CATALYTIC DOMAIN-CONTAINING PROTEIN-RELATED"/>
    <property type="match status" value="1"/>
</dbReference>
<dbReference type="PANTHER" id="PTHR43761">
    <property type="entry name" value="D-ISOMER SPECIFIC 2-HYDROXYACID DEHYDROGENASE FAMILY PROTEIN (AFU_ORTHOLOGUE AFUA_1G13630)"/>
    <property type="match status" value="1"/>
</dbReference>
<dbReference type="InterPro" id="IPR029753">
    <property type="entry name" value="D-isomer_DH_CS"/>
</dbReference>
<dbReference type="Proteomes" id="UP000546464">
    <property type="component" value="Unassembled WGS sequence"/>
</dbReference>
<dbReference type="CDD" id="cd12162">
    <property type="entry name" value="2-Hacid_dh_4"/>
    <property type="match status" value="1"/>
</dbReference>
<keyword evidence="8" id="KW-1185">Reference proteome</keyword>
<dbReference type="InterPro" id="IPR006139">
    <property type="entry name" value="D-isomer_2_OHA_DH_cat_dom"/>
</dbReference>
<gene>
    <name evidence="7" type="ORF">H5P28_04360</name>
</gene>
<feature type="domain" description="D-isomer specific 2-hydroxyacid dehydrogenase NAD-binding" evidence="6">
    <location>
        <begin position="112"/>
        <end position="293"/>
    </location>
</feature>
<dbReference type="InterPro" id="IPR036291">
    <property type="entry name" value="NAD(P)-bd_dom_sf"/>
</dbReference>
<dbReference type="Pfam" id="PF00389">
    <property type="entry name" value="2-Hacid_dh"/>
    <property type="match status" value="1"/>
</dbReference>